<dbReference type="Proteomes" id="UP000615026">
    <property type="component" value="Unassembled WGS sequence"/>
</dbReference>
<keyword evidence="1" id="KW-0472">Membrane</keyword>
<sequence length="284" mass="32614">MQTNIKLVSDYFKTFEIKKNQFLYLKKKYFKALIKKDSNDIKRQRIGAYFLDDFIRVSIILCFLIGLITAIAGIGIVLLVIGFILQQSRTQNPSPDDRVIDLWFAEDIEDLKRRSLERLNIDESELTQDSVIIQGPILWNVSGSSKEEIMWRKGDDGKVRCNLNSLTIIHLTEHKMSSYQCDFNFLRGIPLNERDDEFFYQDVVSISTRDVSAVKDEENKEYTLPSGQMLRQVQIFKLSVSSGDNVNVIVNSKEIREFVDGSIESTGLDAAIRALRKVLGEKKV</sequence>
<comment type="caution">
    <text evidence="2">The sequence shown here is derived from an EMBL/GenBank/DDBJ whole genome shotgun (WGS) entry which is preliminary data.</text>
</comment>
<reference evidence="2" key="1">
    <citation type="submission" date="2020-10" db="EMBL/GenBank/DDBJ databases">
        <authorList>
            <person name="Castelo-Branco R."/>
            <person name="Eusebio N."/>
            <person name="Adriana R."/>
            <person name="Vieira A."/>
            <person name="Brugerolle De Fraissinette N."/>
            <person name="Rezende De Castro R."/>
            <person name="Schneider M.P."/>
            <person name="Vasconcelos V."/>
            <person name="Leao P.N."/>
        </authorList>
    </citation>
    <scope>NUCLEOTIDE SEQUENCE</scope>
    <source>
        <strain evidence="2">LEGE 11479</strain>
    </source>
</reference>
<name>A0A928X111_LEPEC</name>
<dbReference type="EMBL" id="JADEXP010000044">
    <property type="protein sequence ID" value="MBE9066467.1"/>
    <property type="molecule type" value="Genomic_DNA"/>
</dbReference>
<organism evidence="2 3">
    <name type="scientific">Leptolyngbya cf. ectocarpi LEGE 11479</name>
    <dbReference type="NCBI Taxonomy" id="1828722"/>
    <lineage>
        <taxon>Bacteria</taxon>
        <taxon>Bacillati</taxon>
        <taxon>Cyanobacteriota</taxon>
        <taxon>Cyanophyceae</taxon>
        <taxon>Leptolyngbyales</taxon>
        <taxon>Leptolyngbyaceae</taxon>
        <taxon>Leptolyngbya group</taxon>
        <taxon>Leptolyngbya</taxon>
    </lineage>
</organism>
<gene>
    <name evidence="2" type="ORF">IQ260_07360</name>
</gene>
<protein>
    <submittedName>
        <fullName evidence="2">Uncharacterized protein</fullName>
    </submittedName>
</protein>
<dbReference type="RefSeq" id="WP_193992238.1">
    <property type="nucleotide sequence ID" value="NZ_JADEXP010000044.1"/>
</dbReference>
<evidence type="ECO:0000313" key="2">
    <source>
        <dbReference type="EMBL" id="MBE9066467.1"/>
    </source>
</evidence>
<keyword evidence="1" id="KW-0812">Transmembrane</keyword>
<evidence type="ECO:0000313" key="3">
    <source>
        <dbReference type="Proteomes" id="UP000615026"/>
    </source>
</evidence>
<dbReference type="AlphaFoldDB" id="A0A928X111"/>
<keyword evidence="1" id="KW-1133">Transmembrane helix</keyword>
<accession>A0A928X111</accession>
<evidence type="ECO:0000256" key="1">
    <source>
        <dbReference type="SAM" id="Phobius"/>
    </source>
</evidence>
<feature type="transmembrane region" description="Helical" evidence="1">
    <location>
        <begin position="57"/>
        <end position="85"/>
    </location>
</feature>
<keyword evidence="3" id="KW-1185">Reference proteome</keyword>
<proteinExistence type="predicted"/>